<organism evidence="1 4">
    <name type="scientific">Rhizophagus irregularis</name>
    <dbReference type="NCBI Taxonomy" id="588596"/>
    <lineage>
        <taxon>Eukaryota</taxon>
        <taxon>Fungi</taxon>
        <taxon>Fungi incertae sedis</taxon>
        <taxon>Mucoromycota</taxon>
        <taxon>Glomeromycotina</taxon>
        <taxon>Glomeromycetes</taxon>
        <taxon>Glomerales</taxon>
        <taxon>Glomeraceae</taxon>
        <taxon>Rhizophagus</taxon>
    </lineage>
</organism>
<dbReference type="VEuPathDB" id="FungiDB:FUN_021956"/>
<dbReference type="Proteomes" id="UP000684084">
    <property type="component" value="Unassembled WGS sequence"/>
</dbReference>
<protein>
    <recommendedName>
        <fullName evidence="5">F-box domain-containing protein</fullName>
    </recommendedName>
</protein>
<dbReference type="EMBL" id="LLXJ01001901">
    <property type="protein sequence ID" value="PKC00337.1"/>
    <property type="molecule type" value="Genomic_DNA"/>
</dbReference>
<gene>
    <name evidence="1" type="ORF">CHRIB12_LOCUS9980</name>
    <name evidence="2" type="ORF">RhiirA5_365812</name>
</gene>
<evidence type="ECO:0000313" key="2">
    <source>
        <dbReference type="EMBL" id="PKC00337.1"/>
    </source>
</evidence>
<dbReference type="EMBL" id="CAGKOT010000020">
    <property type="protein sequence ID" value="CAB5364518.1"/>
    <property type="molecule type" value="Genomic_DNA"/>
</dbReference>
<evidence type="ECO:0000313" key="4">
    <source>
        <dbReference type="Proteomes" id="UP000684084"/>
    </source>
</evidence>
<comment type="caution">
    <text evidence="1">The sequence shown here is derived from an EMBL/GenBank/DDBJ whole genome shotgun (WGS) entry which is preliminary data.</text>
</comment>
<reference evidence="2 3" key="2">
    <citation type="submission" date="2017-09" db="EMBL/GenBank/DDBJ databases">
        <title>Extensive intraspecific genome diversity in a model arbuscular mycorrhizal fungus.</title>
        <authorList>
            <person name="Chen E.C."/>
            <person name="Morin E."/>
            <person name="Beaudet D."/>
            <person name="Noel J."/>
            <person name="Ndikumana S."/>
            <person name="Charron P."/>
            <person name="St-Onge C."/>
            <person name="Giorgi J."/>
            <person name="Grigoriev I.V."/>
            <person name="Roux C."/>
            <person name="Martin F.M."/>
            <person name="Corradi N."/>
        </authorList>
    </citation>
    <scope>NUCLEOTIDE SEQUENCE [LARGE SCALE GENOMIC DNA]</scope>
    <source>
        <strain evidence="2 3">A5</strain>
    </source>
</reference>
<dbReference type="VEuPathDB" id="FungiDB:RhiirFUN_003887"/>
<evidence type="ECO:0000313" key="3">
    <source>
        <dbReference type="Proteomes" id="UP000232722"/>
    </source>
</evidence>
<reference evidence="2 3" key="1">
    <citation type="submission" date="2016-04" db="EMBL/GenBank/DDBJ databases">
        <title>Genome analyses suggest a sexual origin of heterokaryosis in a supposedly ancient asexual fungus.</title>
        <authorList>
            <person name="Ropars J."/>
            <person name="Sedzielewska K."/>
            <person name="Noel J."/>
            <person name="Charron P."/>
            <person name="Farinelli L."/>
            <person name="Marton T."/>
            <person name="Kruger M."/>
            <person name="Pelin A."/>
            <person name="Brachmann A."/>
            <person name="Corradi N."/>
        </authorList>
    </citation>
    <scope>NUCLEOTIDE SEQUENCE [LARGE SCALE GENOMIC DNA]</scope>
    <source>
        <strain evidence="2 3">A5</strain>
    </source>
</reference>
<evidence type="ECO:0008006" key="5">
    <source>
        <dbReference type="Google" id="ProtNLM"/>
    </source>
</evidence>
<dbReference type="InterPro" id="IPR036047">
    <property type="entry name" value="F-box-like_dom_sf"/>
</dbReference>
<dbReference type="OrthoDB" id="2322499at2759"/>
<name>A0A2I1ER20_9GLOM</name>
<accession>A0A2I1ER20</accession>
<proteinExistence type="predicted"/>
<dbReference type="SUPFAM" id="SSF81383">
    <property type="entry name" value="F-box domain"/>
    <property type="match status" value="1"/>
</dbReference>
<dbReference type="AlphaFoldDB" id="A0A2I1ER20"/>
<dbReference type="VEuPathDB" id="FungiDB:RhiirA1_421903"/>
<reference evidence="1" key="3">
    <citation type="submission" date="2020-05" db="EMBL/GenBank/DDBJ databases">
        <authorList>
            <person name="Rincon C."/>
            <person name="Sanders R I."/>
            <person name="Robbins C."/>
            <person name="Chaturvedi A."/>
        </authorList>
    </citation>
    <scope>NUCLEOTIDE SEQUENCE</scope>
    <source>
        <strain evidence="1">CHB12</strain>
    </source>
</reference>
<evidence type="ECO:0000313" key="1">
    <source>
        <dbReference type="EMBL" id="CAB5364518.1"/>
    </source>
</evidence>
<sequence length="321" mass="38567">MAPKTSATPFEEFIPWAIRPLAKRIFRPNSPNNKNNKSHVTREAFLASNPFIKFFSPKKESSFNFNNNNFNDEEDVTKKEFYKFSKLEDISIEYLLLICKDFTPYELFALAGTCKRLRELLMSDDPSVQSIWRNSRHQHMRYLQLPPPYLLTEQEYIGLTMMERGCQFCGERKNWVRVYWKFQVRSCYECYKPRFLRNTRNAKQNKNNTPETEVYLTDIKNREADDRKQLRETIAHRKQKLFEILQDLESETVEEDGCENIRLLFKYDSKLLKQCPSYNAEWRLYDQPFTRKDESSLRKLMENEYRVLVEKLYMDAAHVLQ</sequence>
<dbReference type="Proteomes" id="UP000232722">
    <property type="component" value="Unassembled WGS sequence"/>
</dbReference>